<organism evidence="2">
    <name type="scientific">hydrothermal vent metagenome</name>
    <dbReference type="NCBI Taxonomy" id="652676"/>
    <lineage>
        <taxon>unclassified sequences</taxon>
        <taxon>metagenomes</taxon>
        <taxon>ecological metagenomes</taxon>
    </lineage>
</organism>
<evidence type="ECO:0000313" key="2">
    <source>
        <dbReference type="EMBL" id="VAW34912.1"/>
    </source>
</evidence>
<keyword evidence="1" id="KW-0472">Membrane</keyword>
<name>A0A3B0V816_9ZZZZ</name>
<protein>
    <submittedName>
        <fullName evidence="2">Uncharacterized protein</fullName>
    </submittedName>
</protein>
<gene>
    <name evidence="2" type="ORF">MNBD_CHLOROFLEXI01-5280</name>
</gene>
<keyword evidence="1" id="KW-1133">Transmembrane helix</keyword>
<feature type="transmembrane region" description="Helical" evidence="1">
    <location>
        <begin position="111"/>
        <end position="131"/>
    </location>
</feature>
<proteinExistence type="predicted"/>
<dbReference type="EMBL" id="UOEU01000556">
    <property type="protein sequence ID" value="VAW34912.1"/>
    <property type="molecule type" value="Genomic_DNA"/>
</dbReference>
<accession>A0A3B0V816</accession>
<dbReference type="AlphaFoldDB" id="A0A3B0V816"/>
<dbReference type="Pfam" id="PF19928">
    <property type="entry name" value="DUF6391"/>
    <property type="match status" value="1"/>
</dbReference>
<reference evidence="2" key="1">
    <citation type="submission" date="2018-06" db="EMBL/GenBank/DDBJ databases">
        <authorList>
            <person name="Zhirakovskaya E."/>
        </authorList>
    </citation>
    <scope>NUCLEOTIDE SEQUENCE</scope>
</reference>
<evidence type="ECO:0000256" key="1">
    <source>
        <dbReference type="SAM" id="Phobius"/>
    </source>
</evidence>
<keyword evidence="1" id="KW-0812">Transmembrane</keyword>
<sequence>MLAQIISRVRRNHGLEHATIHVLSEKHKNFSAQGNSNHNGFSLNIYGGISESDVTEAVEEAYSRMKKGEHHLAVHPNCGTVLLTTAAMATVTAQATFALERRRQKQSKMGFFALLNVLPTAVLAVVFALIISKPIGVHLQAKYTVEGDLKEMELLSIKQVQPSAVTRLFQLLLTGGSQISAKSYRIETVN</sequence>